<accession>A0A7H0HHG8</accession>
<keyword evidence="3" id="KW-1185">Reference proteome</keyword>
<dbReference type="Proteomes" id="UP000516057">
    <property type="component" value="Chromosome"/>
</dbReference>
<protein>
    <recommendedName>
        <fullName evidence="4">Spy/CpxP family protein refolding chaperone</fullName>
    </recommendedName>
</protein>
<dbReference type="EMBL" id="CP060790">
    <property type="protein sequence ID" value="QNP59984.1"/>
    <property type="molecule type" value="Genomic_DNA"/>
</dbReference>
<evidence type="ECO:0000313" key="2">
    <source>
        <dbReference type="EMBL" id="QNP59984.1"/>
    </source>
</evidence>
<feature type="signal peptide" evidence="1">
    <location>
        <begin position="1"/>
        <end position="20"/>
    </location>
</feature>
<name>A0A7H0HHG8_9BURK</name>
<evidence type="ECO:0008006" key="4">
    <source>
        <dbReference type="Google" id="ProtNLM"/>
    </source>
</evidence>
<organism evidence="2 3">
    <name type="scientific">Paenacidovorax monticola</name>
    <dbReference type="NCBI Taxonomy" id="1926868"/>
    <lineage>
        <taxon>Bacteria</taxon>
        <taxon>Pseudomonadati</taxon>
        <taxon>Pseudomonadota</taxon>
        <taxon>Betaproteobacteria</taxon>
        <taxon>Burkholderiales</taxon>
        <taxon>Comamonadaceae</taxon>
        <taxon>Paenacidovorax</taxon>
    </lineage>
</organism>
<dbReference type="KEGG" id="amon:H9L24_03265"/>
<dbReference type="AlphaFoldDB" id="A0A7H0HHG8"/>
<keyword evidence="1" id="KW-0732">Signal</keyword>
<evidence type="ECO:0000313" key="3">
    <source>
        <dbReference type="Proteomes" id="UP000516057"/>
    </source>
</evidence>
<reference evidence="2 3" key="1">
    <citation type="submission" date="2020-08" db="EMBL/GenBank/DDBJ databases">
        <title>Genome sequence of Acidovorax monticola KACC 19171T.</title>
        <authorList>
            <person name="Hyun D.-W."/>
            <person name="Bae J.-W."/>
        </authorList>
    </citation>
    <scope>NUCLEOTIDE SEQUENCE [LARGE SCALE GENOMIC DNA]</scope>
    <source>
        <strain evidence="2 3">KACC 19171</strain>
    </source>
</reference>
<evidence type="ECO:0000256" key="1">
    <source>
        <dbReference type="SAM" id="SignalP"/>
    </source>
</evidence>
<feature type="chain" id="PRO_5028937751" description="Spy/CpxP family protein refolding chaperone" evidence="1">
    <location>
        <begin position="21"/>
        <end position="138"/>
    </location>
</feature>
<dbReference type="RefSeq" id="WP_187736965.1">
    <property type="nucleotide sequence ID" value="NZ_CP060790.1"/>
</dbReference>
<proteinExistence type="predicted"/>
<gene>
    <name evidence="2" type="ORF">H9L24_03265</name>
</gene>
<sequence length="138" mass="14779">MFRPIACALVLCAATVSALAAGAIDPAKFRLTPVLLDRMDAVQNDLKAVSKGDGEKDADVESIEELARELQADPRIRAALAKHKISSTEYATGVFAALHAGMYRATESAANKKQQAAALASFTPEQRANIELLRGRKK</sequence>